<proteinExistence type="predicted"/>
<evidence type="ECO:0000256" key="1">
    <source>
        <dbReference type="SAM" id="MobiDB-lite"/>
    </source>
</evidence>
<comment type="caution">
    <text evidence="2">The sequence shown here is derived from an EMBL/GenBank/DDBJ whole genome shotgun (WGS) entry which is preliminary data.</text>
</comment>
<reference evidence="2 3" key="1">
    <citation type="journal article" date="2022" name="Nat. Ecol. Evol.">
        <title>A masculinizing supergene underlies an exaggerated male reproductive morph in a spider.</title>
        <authorList>
            <person name="Hendrickx F."/>
            <person name="De Corte Z."/>
            <person name="Sonet G."/>
            <person name="Van Belleghem S.M."/>
            <person name="Kostlbacher S."/>
            <person name="Vangestel C."/>
        </authorList>
    </citation>
    <scope>NUCLEOTIDE SEQUENCE [LARGE SCALE GENOMIC DNA]</scope>
    <source>
        <strain evidence="2">W744_W776</strain>
    </source>
</reference>
<dbReference type="EMBL" id="JAFNEN010001056">
    <property type="protein sequence ID" value="KAG8175151.1"/>
    <property type="molecule type" value="Genomic_DNA"/>
</dbReference>
<gene>
    <name evidence="2" type="ORF">JTE90_026105</name>
</gene>
<organism evidence="2 3">
    <name type="scientific">Oedothorax gibbosus</name>
    <dbReference type="NCBI Taxonomy" id="931172"/>
    <lineage>
        <taxon>Eukaryota</taxon>
        <taxon>Metazoa</taxon>
        <taxon>Ecdysozoa</taxon>
        <taxon>Arthropoda</taxon>
        <taxon>Chelicerata</taxon>
        <taxon>Arachnida</taxon>
        <taxon>Araneae</taxon>
        <taxon>Araneomorphae</taxon>
        <taxon>Entelegynae</taxon>
        <taxon>Araneoidea</taxon>
        <taxon>Linyphiidae</taxon>
        <taxon>Erigoninae</taxon>
        <taxon>Oedothorax</taxon>
    </lineage>
</organism>
<sequence length="82" mass="9019">MENRRPTADLNIDTDAAKSSGLQLRQTKSPYLKKGGTSSPLSSCRHGISEALCRNQFARLIPPHSARKLRCLSGTKRLDPTI</sequence>
<feature type="region of interest" description="Disordered" evidence="1">
    <location>
        <begin position="1"/>
        <end position="41"/>
    </location>
</feature>
<dbReference type="Proteomes" id="UP000827092">
    <property type="component" value="Unassembled WGS sequence"/>
</dbReference>
<name>A0AAV6TTZ9_9ARAC</name>
<feature type="compositionally biased region" description="Polar residues" evidence="1">
    <location>
        <begin position="20"/>
        <end position="29"/>
    </location>
</feature>
<dbReference type="AlphaFoldDB" id="A0AAV6TTZ9"/>
<accession>A0AAV6TTZ9</accession>
<evidence type="ECO:0000313" key="3">
    <source>
        <dbReference type="Proteomes" id="UP000827092"/>
    </source>
</evidence>
<keyword evidence="3" id="KW-1185">Reference proteome</keyword>
<evidence type="ECO:0000313" key="2">
    <source>
        <dbReference type="EMBL" id="KAG8175151.1"/>
    </source>
</evidence>
<protein>
    <submittedName>
        <fullName evidence="2">Uncharacterized protein</fullName>
    </submittedName>
</protein>